<feature type="region of interest" description="Disordered" evidence="7">
    <location>
        <begin position="1"/>
        <end position="30"/>
    </location>
</feature>
<feature type="compositionally biased region" description="Low complexity" evidence="7">
    <location>
        <begin position="1"/>
        <end position="25"/>
    </location>
</feature>
<dbReference type="InterPro" id="IPR027417">
    <property type="entry name" value="P-loop_NTPase"/>
</dbReference>
<feature type="compositionally biased region" description="Polar residues" evidence="7">
    <location>
        <begin position="539"/>
        <end position="551"/>
    </location>
</feature>
<feature type="compositionally biased region" description="Low complexity" evidence="7">
    <location>
        <begin position="631"/>
        <end position="647"/>
    </location>
</feature>
<dbReference type="PANTHER" id="PTHR47968:SF17">
    <property type="entry name" value="KINESIN-LIKE PROTEIN"/>
    <property type="match status" value="1"/>
</dbReference>
<dbReference type="Proteomes" id="UP000001396">
    <property type="component" value="Unassembled WGS sequence"/>
</dbReference>
<feature type="compositionally biased region" description="Polar residues" evidence="7">
    <location>
        <begin position="836"/>
        <end position="856"/>
    </location>
</feature>
<proteinExistence type="inferred from homology"/>
<dbReference type="GeneID" id="31361409"/>
<dbReference type="GO" id="GO:0007018">
    <property type="term" value="P:microtubule-based movement"/>
    <property type="evidence" value="ECO:0007669"/>
    <property type="project" value="InterPro"/>
</dbReference>
<evidence type="ECO:0000256" key="8">
    <source>
        <dbReference type="SAM" id="Phobius"/>
    </source>
</evidence>
<dbReference type="Pfam" id="PF00225">
    <property type="entry name" value="Kinesin"/>
    <property type="match status" value="1"/>
</dbReference>
<dbReference type="GO" id="GO:0005524">
    <property type="term" value="F:ATP binding"/>
    <property type="evidence" value="ECO:0007669"/>
    <property type="project" value="UniProtKB-UniRule"/>
</dbReference>
<dbReference type="EMBL" id="ADBJ01000026">
    <property type="protein sequence ID" value="EFA81089.1"/>
    <property type="molecule type" value="Genomic_DNA"/>
</dbReference>
<reference evidence="10 11" key="1">
    <citation type="journal article" date="2011" name="Genome Res.">
        <title>Phylogeny-wide analysis of social amoeba genomes highlights ancient origins for complex intercellular communication.</title>
        <authorList>
            <person name="Heidel A.J."/>
            <person name="Lawal H.M."/>
            <person name="Felder M."/>
            <person name="Schilde C."/>
            <person name="Helps N.R."/>
            <person name="Tunggal B."/>
            <person name="Rivero F."/>
            <person name="John U."/>
            <person name="Schleicher M."/>
            <person name="Eichinger L."/>
            <person name="Platzer M."/>
            <person name="Noegel A.A."/>
            <person name="Schaap P."/>
            <person name="Gloeckner G."/>
        </authorList>
    </citation>
    <scope>NUCLEOTIDE SEQUENCE [LARGE SCALE GENOMIC DNA]</scope>
    <source>
        <strain evidence="11">ATCC 26659 / Pp 5 / PN500</strain>
    </source>
</reference>
<evidence type="ECO:0000256" key="5">
    <source>
        <dbReference type="RuleBase" id="RU000394"/>
    </source>
</evidence>
<dbReference type="AlphaFoldDB" id="D3BBQ6"/>
<evidence type="ECO:0000256" key="1">
    <source>
        <dbReference type="ARBA" id="ARBA00022448"/>
    </source>
</evidence>
<protein>
    <recommendedName>
        <fullName evidence="5">Kinesin-like protein</fullName>
    </recommendedName>
</protein>
<keyword evidence="6" id="KW-0175">Coiled coil</keyword>
<dbReference type="GO" id="GO:0003777">
    <property type="term" value="F:microtubule motor activity"/>
    <property type="evidence" value="ECO:0007669"/>
    <property type="project" value="InterPro"/>
</dbReference>
<dbReference type="GO" id="GO:0008017">
    <property type="term" value="F:microtubule binding"/>
    <property type="evidence" value="ECO:0007669"/>
    <property type="project" value="InterPro"/>
</dbReference>
<dbReference type="GO" id="GO:0005874">
    <property type="term" value="C:microtubule"/>
    <property type="evidence" value="ECO:0007669"/>
    <property type="project" value="UniProtKB-KW"/>
</dbReference>
<keyword evidence="8" id="KW-0812">Transmembrane</keyword>
<keyword evidence="1" id="KW-0813">Transport</keyword>
<feature type="compositionally biased region" description="Low complexity" evidence="7">
    <location>
        <begin position="557"/>
        <end position="576"/>
    </location>
</feature>
<dbReference type="SUPFAM" id="SSF52540">
    <property type="entry name" value="P-loop containing nucleoside triphosphate hydrolases"/>
    <property type="match status" value="1"/>
</dbReference>
<feature type="region of interest" description="Disordered" evidence="7">
    <location>
        <begin position="700"/>
        <end position="742"/>
    </location>
</feature>
<feature type="domain" description="Kinesin motor" evidence="9">
    <location>
        <begin position="88"/>
        <end position="421"/>
    </location>
</feature>
<keyword evidence="2 4" id="KW-0547">Nucleotide-binding</keyword>
<feature type="region of interest" description="Disordered" evidence="7">
    <location>
        <begin position="61"/>
        <end position="81"/>
    </location>
</feature>
<keyword evidence="8" id="KW-1133">Transmembrane helix</keyword>
<organism evidence="10 11">
    <name type="scientific">Heterostelium pallidum (strain ATCC 26659 / Pp 5 / PN500)</name>
    <name type="common">Cellular slime mold</name>
    <name type="synonym">Polysphondylium pallidum</name>
    <dbReference type="NCBI Taxonomy" id="670386"/>
    <lineage>
        <taxon>Eukaryota</taxon>
        <taxon>Amoebozoa</taxon>
        <taxon>Evosea</taxon>
        <taxon>Eumycetozoa</taxon>
        <taxon>Dictyostelia</taxon>
        <taxon>Acytosteliales</taxon>
        <taxon>Acytosteliaceae</taxon>
        <taxon>Heterostelium</taxon>
    </lineage>
</organism>
<feature type="coiled-coil region" evidence="6">
    <location>
        <begin position="433"/>
        <end position="460"/>
    </location>
</feature>
<evidence type="ECO:0000259" key="9">
    <source>
        <dbReference type="PROSITE" id="PS50067"/>
    </source>
</evidence>
<sequence length="992" mass="110059">MIPIINYNNNNNSHNSNNSSNNNYSGMNEPNSSLLSSSLLMHQASMTSSISTTAGSIGIGNTSLSSSTSQQHQQQQLGQSQGQGQSNCIRVVCRFRPLTESEQKRNEHSIIQFIDNQSFIVKQRESQQQYSFDRTFNSYEDQSVIFQDVAIPIVQVICIDFLDGYNGTILAYGQTASGKTYTIYGEPSGDDDSQSKNGLIPRVIEEIFTGIAKMRQKNNALAFVLKMSCVELYMEKINDLYNVNGTNLHIREHPEKGIYVEGVNETVIQCPEDAFEFLNTTNNNRAVAATKMSQASSRSHSILMIELSQQNLLDLSSKKSKLFLVDLAGSERASKTGAEGERMAEAKTINQSLSTLGTVINSLTHANKTHVPYRNSKLTRVLQESLGGNSKTTLIIACSPSNYNESETVSTIQFGLRAKKITNKPKINKEITVVELKQLLEKSNLRIKELEDFIVLLQNDILLQKQFIDTLEKEKQEAIDNQIVIGSGGAMSTENGEPQPDAGLSLTCNKKLRRELSANSSLKVKRLRDRVFKPMNLKDLSSNENGNNNAIDGTDGSNNNNSGNNSSNSNNSTSNNQHAKKTGKYTASKIPSLSMKNYVDNHQNHQHEDDEQEQQDEDVVVDEYEGESGDDNLTSNSNSNSGSSSKNISDDDDNDNDMNGNTMNSKQLDELLHRSLLGLNKHQQQRNQFKEKLLRLELEQDHDQDDDDSDSVVPINSALDQPTPPISPRALPRLHQSPPHSLSNSFSMILPSLSRDPSFTLEHYATQPLTDSLNDIIVSHNLEDSFRQQHQQYQQQQVTSTNIISTSTTLIENQNSTSTSTSSTTTPSTSIPTSPKQPKQQIITSSPSSSNDNLKLQQQSQQYPQQQNEIIAPNSPKLIFNPSTTSVTNYEDIKKKSNTLNNSTDQATTSSSPITTELTTTTKPTKTNFKSTFFYLSIIIVFLAISASLYINPAQISDKAILQNHLFKLGIVNNDSPTLDQLKKSYKSSLLK</sequence>
<accession>D3BBQ6</accession>
<name>D3BBQ6_HETP5</name>
<feature type="region of interest" description="Disordered" evidence="7">
    <location>
        <begin position="535"/>
        <end position="583"/>
    </location>
</feature>
<dbReference type="PANTHER" id="PTHR47968">
    <property type="entry name" value="CENTROMERE PROTEIN E"/>
    <property type="match status" value="1"/>
</dbReference>
<evidence type="ECO:0000256" key="2">
    <source>
        <dbReference type="ARBA" id="ARBA00022741"/>
    </source>
</evidence>
<feature type="region of interest" description="Disordered" evidence="7">
    <location>
        <begin position="625"/>
        <end position="664"/>
    </location>
</feature>
<evidence type="ECO:0000256" key="4">
    <source>
        <dbReference type="PROSITE-ProRule" id="PRU00283"/>
    </source>
</evidence>
<feature type="compositionally biased region" description="Low complexity" evidence="7">
    <location>
        <begin position="812"/>
        <end position="834"/>
    </location>
</feature>
<evidence type="ECO:0000256" key="3">
    <source>
        <dbReference type="ARBA" id="ARBA00022840"/>
    </source>
</evidence>
<evidence type="ECO:0000313" key="11">
    <source>
        <dbReference type="Proteomes" id="UP000001396"/>
    </source>
</evidence>
<comment type="caution">
    <text evidence="10">The sequence shown here is derived from an EMBL/GenBank/DDBJ whole genome shotgun (WGS) entry which is preliminary data.</text>
</comment>
<feature type="transmembrane region" description="Helical" evidence="8">
    <location>
        <begin position="933"/>
        <end position="951"/>
    </location>
</feature>
<dbReference type="InterPro" id="IPR019821">
    <property type="entry name" value="Kinesin_motor_CS"/>
</dbReference>
<feature type="binding site" evidence="4">
    <location>
        <begin position="173"/>
        <end position="180"/>
    </location>
    <ligand>
        <name>ATP</name>
        <dbReference type="ChEBI" id="CHEBI:30616"/>
    </ligand>
</feature>
<dbReference type="InterPro" id="IPR001752">
    <property type="entry name" value="Kinesin_motor_dom"/>
</dbReference>
<evidence type="ECO:0000313" key="10">
    <source>
        <dbReference type="EMBL" id="EFA81089.1"/>
    </source>
</evidence>
<dbReference type="InterPro" id="IPR036961">
    <property type="entry name" value="Kinesin_motor_dom_sf"/>
</dbReference>
<keyword evidence="4 5" id="KW-0505">Motor protein</keyword>
<dbReference type="PROSITE" id="PS50067">
    <property type="entry name" value="KINESIN_MOTOR_2"/>
    <property type="match status" value="1"/>
</dbReference>
<dbReference type="InParanoid" id="D3BBQ6"/>
<dbReference type="SMART" id="SM00129">
    <property type="entry name" value="KISc"/>
    <property type="match status" value="1"/>
</dbReference>
<dbReference type="PRINTS" id="PR00380">
    <property type="entry name" value="KINESINHEAVY"/>
</dbReference>
<dbReference type="RefSeq" id="XP_020433207.1">
    <property type="nucleotide sequence ID" value="XM_020576795.1"/>
</dbReference>
<comment type="similarity">
    <text evidence="4 5">Belongs to the TRAFAC class myosin-kinesin ATPase superfamily. Kinesin family.</text>
</comment>
<dbReference type="InterPro" id="IPR027640">
    <property type="entry name" value="Kinesin-like_fam"/>
</dbReference>
<keyword evidence="11" id="KW-1185">Reference proteome</keyword>
<dbReference type="STRING" id="670386.D3BBQ6"/>
<evidence type="ECO:0000256" key="7">
    <source>
        <dbReference type="SAM" id="MobiDB-lite"/>
    </source>
</evidence>
<gene>
    <name evidence="10" type="primary">kif7</name>
    <name evidence="10" type="ORF">PPL_05925</name>
</gene>
<feature type="compositionally biased region" description="Low complexity" evidence="7">
    <location>
        <begin position="857"/>
        <end position="866"/>
    </location>
</feature>
<keyword evidence="3 4" id="KW-0067">ATP-binding</keyword>
<evidence type="ECO:0000256" key="6">
    <source>
        <dbReference type="SAM" id="Coils"/>
    </source>
</evidence>
<dbReference type="Gene3D" id="3.40.850.10">
    <property type="entry name" value="Kinesin motor domain"/>
    <property type="match status" value="1"/>
</dbReference>
<keyword evidence="5" id="KW-0493">Microtubule</keyword>
<dbReference type="PROSITE" id="PS00411">
    <property type="entry name" value="KINESIN_MOTOR_1"/>
    <property type="match status" value="1"/>
</dbReference>
<keyword evidence="8" id="KW-0472">Membrane</keyword>
<feature type="region of interest" description="Disordered" evidence="7">
    <location>
        <begin position="812"/>
        <end position="866"/>
    </location>
</feature>